<name>A0A1J4KHY0_9EUKA</name>
<feature type="transmembrane region" description="Helical" evidence="2">
    <location>
        <begin position="383"/>
        <end position="400"/>
    </location>
</feature>
<organism evidence="3 4">
    <name type="scientific">Tritrichomonas foetus</name>
    <dbReference type="NCBI Taxonomy" id="1144522"/>
    <lineage>
        <taxon>Eukaryota</taxon>
        <taxon>Metamonada</taxon>
        <taxon>Parabasalia</taxon>
        <taxon>Tritrichomonadida</taxon>
        <taxon>Tritrichomonadidae</taxon>
        <taxon>Tritrichomonas</taxon>
    </lineage>
</organism>
<keyword evidence="2" id="KW-0812">Transmembrane</keyword>
<dbReference type="VEuPathDB" id="TrichDB:TRFO_21660"/>
<dbReference type="Proteomes" id="UP000179807">
    <property type="component" value="Unassembled WGS sequence"/>
</dbReference>
<dbReference type="GeneID" id="94836819"/>
<keyword evidence="4" id="KW-1185">Reference proteome</keyword>
<dbReference type="RefSeq" id="XP_068362564.1">
    <property type="nucleotide sequence ID" value="XM_068502115.1"/>
</dbReference>
<accession>A0A1J4KHY0</accession>
<feature type="compositionally biased region" description="Acidic residues" evidence="1">
    <location>
        <begin position="18"/>
        <end position="31"/>
    </location>
</feature>
<protein>
    <submittedName>
        <fullName evidence="3">Uncharacterized protein</fullName>
    </submittedName>
</protein>
<gene>
    <name evidence="3" type="ORF">TRFO_21660</name>
</gene>
<proteinExistence type="predicted"/>
<comment type="caution">
    <text evidence="3">The sequence shown here is derived from an EMBL/GenBank/DDBJ whole genome shotgun (WGS) entry which is preliminary data.</text>
</comment>
<reference evidence="3" key="1">
    <citation type="submission" date="2016-10" db="EMBL/GenBank/DDBJ databases">
        <authorList>
            <person name="Benchimol M."/>
            <person name="Almeida L.G."/>
            <person name="Vasconcelos A.T."/>
            <person name="Perreira-Neves A."/>
            <person name="Rosa I.A."/>
            <person name="Tasca T."/>
            <person name="Bogo M.R."/>
            <person name="de Souza W."/>
        </authorList>
    </citation>
    <scope>NUCLEOTIDE SEQUENCE [LARGE SCALE GENOMIC DNA]</scope>
    <source>
        <strain evidence="3">K</strain>
    </source>
</reference>
<evidence type="ECO:0000313" key="4">
    <source>
        <dbReference type="Proteomes" id="UP000179807"/>
    </source>
</evidence>
<feature type="region of interest" description="Disordered" evidence="1">
    <location>
        <begin position="1"/>
        <end position="46"/>
    </location>
</feature>
<keyword evidence="2" id="KW-1133">Transmembrane helix</keyword>
<sequence>MRRQMNRPKPNDFRFLVDEDDDEQQQEDEDKPIETKNEFQQGGKRKPLTLSQSFARSLPKQKIEKISQLADAVDDAIRIKLNERTLYCEKYELYDKYEPKRYDELLEKRLSFLDSRHDEEFIQDVLQNLPENIKPAEIRDLILATAKKLDHKKPVGHGALFLIDVLYEERPELFTPELFEVSNENVQKIGPVVLWLLGRSLREESQVKFTTNDFVNLFLGQFLNPTISVSAAFSVCASHILMKNVTLRSDKKLTSFNCAEILQLKSRRTTNRDNHVLQVLLPLLDKSNVTDPENFAKELMTHYPNCDNKQVLSLFMGATKQSQRFLQGWVQCHDQLIEPSTKYLNTVSQTFPAILEYFPLATLKASNNEFAALTLRKKTLVKSSIRFTVILALAAVAYFVQMK</sequence>
<dbReference type="AlphaFoldDB" id="A0A1J4KHY0"/>
<dbReference type="EMBL" id="MLAK01000639">
    <property type="protein sequence ID" value="OHT09428.1"/>
    <property type="molecule type" value="Genomic_DNA"/>
</dbReference>
<evidence type="ECO:0000256" key="2">
    <source>
        <dbReference type="SAM" id="Phobius"/>
    </source>
</evidence>
<keyword evidence="2" id="KW-0472">Membrane</keyword>
<evidence type="ECO:0000256" key="1">
    <source>
        <dbReference type="SAM" id="MobiDB-lite"/>
    </source>
</evidence>
<evidence type="ECO:0000313" key="3">
    <source>
        <dbReference type="EMBL" id="OHT09428.1"/>
    </source>
</evidence>